<dbReference type="InterPro" id="IPR013783">
    <property type="entry name" value="Ig-like_fold"/>
</dbReference>
<accession>A0A248JZS7</accession>
<dbReference type="InterPro" id="IPR015943">
    <property type="entry name" value="WD40/YVTN_repeat-like_dom_sf"/>
</dbReference>
<dbReference type="InterPro" id="IPR003594">
    <property type="entry name" value="HATPase_dom"/>
</dbReference>
<dbReference type="PROSITE" id="PS50109">
    <property type="entry name" value="HIS_KIN"/>
    <property type="match status" value="1"/>
</dbReference>
<dbReference type="Pfam" id="PF02518">
    <property type="entry name" value="HATPase_c"/>
    <property type="match status" value="1"/>
</dbReference>
<dbReference type="GO" id="GO:0000155">
    <property type="term" value="F:phosphorelay sensor kinase activity"/>
    <property type="evidence" value="ECO:0007669"/>
    <property type="project" value="InterPro"/>
</dbReference>
<proteinExistence type="predicted"/>
<feature type="domain" description="Histidine kinase" evidence="4">
    <location>
        <begin position="1041"/>
        <end position="1272"/>
    </location>
</feature>
<evidence type="ECO:0000259" key="4">
    <source>
        <dbReference type="PROSITE" id="PS50109"/>
    </source>
</evidence>
<evidence type="ECO:0000313" key="6">
    <source>
        <dbReference type="Proteomes" id="UP000197153"/>
    </source>
</evidence>
<dbReference type="InterPro" id="IPR004358">
    <property type="entry name" value="Sig_transdc_His_kin-like_C"/>
</dbReference>
<dbReference type="SUPFAM" id="SSF55781">
    <property type="entry name" value="GAF domain-like"/>
    <property type="match status" value="1"/>
</dbReference>
<organism evidence="5 6">
    <name type="scientific">Nitrospirillum viridazoti CBAmc</name>
    <dbReference type="NCBI Taxonomy" id="1441467"/>
    <lineage>
        <taxon>Bacteria</taxon>
        <taxon>Pseudomonadati</taxon>
        <taxon>Pseudomonadota</taxon>
        <taxon>Alphaproteobacteria</taxon>
        <taxon>Rhodospirillales</taxon>
        <taxon>Azospirillaceae</taxon>
        <taxon>Nitrospirillum</taxon>
        <taxon>Nitrospirillum viridazoti</taxon>
    </lineage>
</organism>
<dbReference type="Gene3D" id="2.60.40.10">
    <property type="entry name" value="Immunoglobulins"/>
    <property type="match status" value="1"/>
</dbReference>
<dbReference type="Proteomes" id="UP000197153">
    <property type="component" value="Chromosome 3"/>
</dbReference>
<reference evidence="5 6" key="1">
    <citation type="submission" date="2017-06" db="EMBL/GenBank/DDBJ databases">
        <title>Complete genome sequence of Nitrospirillum amazonense strain CBAmC, an endophytic nitrogen-fixing and plant growth-promoting bacterium, isolated from sugarcane.</title>
        <authorList>
            <person name="Schwab S."/>
            <person name="dos Santos Teixeira K.R."/>
            <person name="Simoes Araujo J.L."/>
            <person name="Soares Vidal M."/>
            <person name="Borges de Freitas H.R."/>
            <person name="Rivello Crivelaro A.L."/>
            <person name="Bueno de Camargo Nunes A."/>
            <person name="dos Santos C.M."/>
            <person name="Palmeira da Silva Rosa D."/>
            <person name="da Silva Padilha D."/>
            <person name="da Silva E."/>
            <person name="Araujo Terra L."/>
            <person name="Soares Mendes V."/>
            <person name="Farinelli L."/>
            <person name="Magalhaes Cruz L."/>
            <person name="Baldani J.I."/>
        </authorList>
    </citation>
    <scope>NUCLEOTIDE SEQUENCE [LARGE SCALE GENOMIC DNA]</scope>
    <source>
        <strain evidence="5 6">CBAmC</strain>
    </source>
</reference>
<dbReference type="CDD" id="cd00082">
    <property type="entry name" value="HisKA"/>
    <property type="match status" value="1"/>
</dbReference>
<dbReference type="PANTHER" id="PTHR43547:SF2">
    <property type="entry name" value="HYBRID SIGNAL TRANSDUCTION HISTIDINE KINASE C"/>
    <property type="match status" value="1"/>
</dbReference>
<evidence type="ECO:0000256" key="1">
    <source>
        <dbReference type="ARBA" id="ARBA00000085"/>
    </source>
</evidence>
<evidence type="ECO:0000313" key="5">
    <source>
        <dbReference type="EMBL" id="ASG23684.1"/>
    </source>
</evidence>
<dbReference type="Pfam" id="PF07494">
    <property type="entry name" value="Reg_prop"/>
    <property type="match status" value="4"/>
</dbReference>
<dbReference type="SMART" id="SM00388">
    <property type="entry name" value="HisKA"/>
    <property type="match status" value="1"/>
</dbReference>
<keyword evidence="6" id="KW-1185">Reference proteome</keyword>
<evidence type="ECO:0000256" key="2">
    <source>
        <dbReference type="ARBA" id="ARBA00012438"/>
    </source>
</evidence>
<sequence length="1289" mass="138499">MSLMLNFVQEIGRSLNKIGRAGVLIAVCLPILSAAPARAAEMWRNSVIDLFTRYNEDKGKSIEYITAIQQDREGFLWVGTAGDLARFDGYRFKSYGGGSTGPYGLPDSNIRTLHTDVQGRLWVGTSAAGLVRYDAATDRFVRVPLDTMSHIDVRSIEDDGAGGLWVGTEGGLDHLSANQEPATHLHGADNPAGGVVGDKIQALKRDHLGYLWVGTANGLAYLPPGQTEFRSLTLPRSAAMDGVTTLYEDGHGRLWLGTSRHGVLLLQVDKAGEPQFQTVPAPFAGVAGDWVKAILEVQPDVFWVGTMGDGLLEVDLASGGAKAIKRNRTVPDSLLNDNILSLYKDKAGLVWVGTYPGLCRFDPSAQAFRFLTPISSTPQTEDRSAHSLMVTPDGKLWLGRGRGGVDVLDASGQLVSHLASDPGNPEHALPAKVARSFAVQQNGTVWIGTRDGLYRTDLSAGAVHLTRVPGLDAALNISSLQWDGTQLWIGDSNVGVWAYNPAAGTARPLGQGTGGLQDQRITVLQLADNHDLWIGTYSGLYLAGIDSGTVQKIDLDSGNPTTLTSHNIASLATDRQGRLWATIYGQGVAMISKPDANGRRPVKFLASDVEPLLATANAVAQDEDGFIWVSTDTGVVRIDPITMAIRPFQRSDGVWLTTHWSTSVAKGPNGEILFGAEDGVTLIHPRLLADWTYVPPVVVTQAYIGRRQIPGSQVAHTTTPLTIHPDDHGFRLEVASLDFSAPERNRYAYKLEGLDRDWLEIDGNWRQIAYTNLPPGNYTLRVRGSNRSGQWSTAELTVPLAILPAWYQTWWAQMLGIVALAGAVGLLVRGRTAILRRRQQELEAVVAQRTVELTEANAALTQSAAILRRLGDAGQDITATLILDAVLSTLKRYVGELLTGHRLVLYRLQGSYLEPATADGSAVEPVYLDDPVSLPARAAQSRQELTETVEDGVALAYPLVVENRVLGVLVVVADHAYGDREQMIFRTLCAYSAIALENAESYRRAETAWMETAQALADLRTTQSKLIQQEKMASLGRLVAGVAHEVNTPLGVVLTAAGSLRGSLEDVRDNIAQGKLTRNALETGLEEWSDLADLVERNTKRTAALVKSFTAIAAEDGESKVTEVDLSTLLPDVANVARTALAQGAIELTVDVPYGLVVPTVPESLVNALTHILANTADHAFDPGAHGHVTVTASAEGGVVLISVTDNGRGIPAEVLPHILDPFFTTARGRGHPGLGLHVAYNHVTQRLKGNLTVDSVLGQGTTVTLVIPSMIGASLSATAADRLRAFRA</sequence>
<dbReference type="EMBL" id="CP022112">
    <property type="protein sequence ID" value="ASG23684.1"/>
    <property type="molecule type" value="Genomic_DNA"/>
</dbReference>
<dbReference type="SMART" id="SM00387">
    <property type="entry name" value="HATPase_c"/>
    <property type="match status" value="1"/>
</dbReference>
<dbReference type="SUPFAM" id="SSF55874">
    <property type="entry name" value="ATPase domain of HSP90 chaperone/DNA topoisomerase II/histidine kinase"/>
    <property type="match status" value="1"/>
</dbReference>
<dbReference type="SUPFAM" id="SSF47384">
    <property type="entry name" value="Homodimeric domain of signal transducing histidine kinase"/>
    <property type="match status" value="1"/>
</dbReference>
<dbReference type="InterPro" id="IPR005467">
    <property type="entry name" value="His_kinase_dom"/>
</dbReference>
<dbReference type="EC" id="2.7.13.3" evidence="2"/>
<gene>
    <name evidence="5" type="ORF">Y958_22075</name>
</gene>
<keyword evidence="3" id="KW-0597">Phosphoprotein</keyword>
<dbReference type="InterPro" id="IPR036097">
    <property type="entry name" value="HisK_dim/P_sf"/>
</dbReference>
<dbReference type="Gene3D" id="3.30.565.10">
    <property type="entry name" value="Histidine kinase-like ATPase, C-terminal domain"/>
    <property type="match status" value="1"/>
</dbReference>
<dbReference type="InterPro" id="IPR029016">
    <property type="entry name" value="GAF-like_dom_sf"/>
</dbReference>
<dbReference type="Gene3D" id="3.30.450.40">
    <property type="match status" value="1"/>
</dbReference>
<dbReference type="InterPro" id="IPR036890">
    <property type="entry name" value="HATPase_C_sf"/>
</dbReference>
<dbReference type="InterPro" id="IPR003661">
    <property type="entry name" value="HisK_dim/P_dom"/>
</dbReference>
<dbReference type="Gene3D" id="1.10.287.130">
    <property type="match status" value="1"/>
</dbReference>
<dbReference type="InterPro" id="IPR011123">
    <property type="entry name" value="Y_Y_Y"/>
</dbReference>
<dbReference type="InterPro" id="IPR011110">
    <property type="entry name" value="Reg_prop"/>
</dbReference>
<dbReference type="PRINTS" id="PR00344">
    <property type="entry name" value="BCTRLSENSOR"/>
</dbReference>
<dbReference type="PANTHER" id="PTHR43547">
    <property type="entry name" value="TWO-COMPONENT HISTIDINE KINASE"/>
    <property type="match status" value="1"/>
</dbReference>
<dbReference type="SUPFAM" id="SSF63829">
    <property type="entry name" value="Calcium-dependent phosphotriesterase"/>
    <property type="match status" value="3"/>
</dbReference>
<comment type="catalytic activity">
    <reaction evidence="1">
        <text>ATP + protein L-histidine = ADP + protein N-phospho-L-histidine.</text>
        <dbReference type="EC" id="2.7.13.3"/>
    </reaction>
</comment>
<dbReference type="CDD" id="cd00075">
    <property type="entry name" value="HATPase"/>
    <property type="match status" value="1"/>
</dbReference>
<protein>
    <recommendedName>
        <fullName evidence="2">histidine kinase</fullName>
        <ecNumber evidence="2">2.7.13.3</ecNumber>
    </recommendedName>
</protein>
<name>A0A248JZS7_9PROT</name>
<evidence type="ECO:0000256" key="3">
    <source>
        <dbReference type="ARBA" id="ARBA00022553"/>
    </source>
</evidence>
<dbReference type="Gene3D" id="2.130.10.10">
    <property type="entry name" value="YVTN repeat-like/Quinoprotein amine dehydrogenase"/>
    <property type="match status" value="4"/>
</dbReference>
<dbReference type="Pfam" id="PF07495">
    <property type="entry name" value="Y_Y_Y"/>
    <property type="match status" value="1"/>
</dbReference>
<dbReference type="SUPFAM" id="SSF101898">
    <property type="entry name" value="NHL repeat"/>
    <property type="match status" value="1"/>
</dbReference>
<dbReference type="KEGG" id="nao:Y958_22075"/>